<protein>
    <submittedName>
        <fullName evidence="1">Uncharacterized protein</fullName>
    </submittedName>
</protein>
<evidence type="ECO:0000313" key="1">
    <source>
        <dbReference type="EMBL" id="MEQ2298434.1"/>
    </source>
</evidence>
<gene>
    <name evidence="1" type="ORF">AMECASPLE_005126</name>
</gene>
<proteinExistence type="predicted"/>
<name>A0ABV0YX19_9TELE</name>
<sequence>MVFFHEKLPMIGELKLLLLRVMADFYNCSEAAYEDIIIMSMCSEIVLKTALILTNSLAFQIKIMLKLNALLRVVLTSQFLPPKDFDQCGCSRWSTWLSSKTIWNNSLSLVCGEGRGAVQWLKSVHVVLRVLRVICRHSLCVSVTILGLVRMVLLIPSAVCRRLGPLISTISSSWGFRRPLGTIFQMLGLQSVVHLR</sequence>
<organism evidence="1 2">
    <name type="scientific">Ameca splendens</name>
    <dbReference type="NCBI Taxonomy" id="208324"/>
    <lineage>
        <taxon>Eukaryota</taxon>
        <taxon>Metazoa</taxon>
        <taxon>Chordata</taxon>
        <taxon>Craniata</taxon>
        <taxon>Vertebrata</taxon>
        <taxon>Euteleostomi</taxon>
        <taxon>Actinopterygii</taxon>
        <taxon>Neopterygii</taxon>
        <taxon>Teleostei</taxon>
        <taxon>Neoteleostei</taxon>
        <taxon>Acanthomorphata</taxon>
        <taxon>Ovalentaria</taxon>
        <taxon>Atherinomorphae</taxon>
        <taxon>Cyprinodontiformes</taxon>
        <taxon>Goodeidae</taxon>
        <taxon>Ameca</taxon>
    </lineage>
</organism>
<keyword evidence="2" id="KW-1185">Reference proteome</keyword>
<dbReference type="Proteomes" id="UP001469553">
    <property type="component" value="Unassembled WGS sequence"/>
</dbReference>
<reference evidence="1 2" key="1">
    <citation type="submission" date="2021-06" db="EMBL/GenBank/DDBJ databases">
        <authorList>
            <person name="Palmer J.M."/>
        </authorList>
    </citation>
    <scope>NUCLEOTIDE SEQUENCE [LARGE SCALE GENOMIC DNA]</scope>
    <source>
        <strain evidence="1 2">AS_MEX2019</strain>
        <tissue evidence="1">Muscle</tissue>
    </source>
</reference>
<evidence type="ECO:0000313" key="2">
    <source>
        <dbReference type="Proteomes" id="UP001469553"/>
    </source>
</evidence>
<accession>A0ABV0YX19</accession>
<comment type="caution">
    <text evidence="1">The sequence shown here is derived from an EMBL/GenBank/DDBJ whole genome shotgun (WGS) entry which is preliminary data.</text>
</comment>
<dbReference type="EMBL" id="JAHRIP010047253">
    <property type="protein sequence ID" value="MEQ2298434.1"/>
    <property type="molecule type" value="Genomic_DNA"/>
</dbReference>